<keyword evidence="7" id="KW-0626">Porin</keyword>
<comment type="caution">
    <text evidence="14">The sequence shown here is derived from an EMBL/GenBank/DDBJ whole genome shotgun (WGS) entry which is preliminary data.</text>
</comment>
<dbReference type="SUPFAM" id="SSF103647">
    <property type="entry name" value="TSP type-3 repeat"/>
    <property type="match status" value="1"/>
</dbReference>
<keyword evidence="8 10" id="KW-0472">Membrane</keyword>
<dbReference type="RefSeq" id="WP_203170858.1">
    <property type="nucleotide sequence ID" value="NZ_JAEVLS010000009.1"/>
</dbReference>
<keyword evidence="9" id="KW-0998">Cell outer membrane</keyword>
<keyword evidence="4" id="KW-0812">Transmembrane</keyword>
<dbReference type="PROSITE" id="PS51123">
    <property type="entry name" value="OMPA_2"/>
    <property type="match status" value="1"/>
</dbReference>
<gene>
    <name evidence="14" type="ORF">JM946_28490</name>
</gene>
<organism evidence="14 15">
    <name type="scientific">Steroidobacter gossypii</name>
    <dbReference type="NCBI Taxonomy" id="2805490"/>
    <lineage>
        <taxon>Bacteria</taxon>
        <taxon>Pseudomonadati</taxon>
        <taxon>Pseudomonadota</taxon>
        <taxon>Gammaproteobacteria</taxon>
        <taxon>Steroidobacterales</taxon>
        <taxon>Steroidobacteraceae</taxon>
        <taxon>Steroidobacter</taxon>
    </lineage>
</organism>
<proteinExistence type="predicted"/>
<comment type="subcellular location">
    <subcellularLocation>
        <location evidence="1">Cell outer membrane</location>
        <topology evidence="1">Multi-pass membrane protein</topology>
    </subcellularLocation>
</comment>
<dbReference type="InterPro" id="IPR028974">
    <property type="entry name" value="TSP_type-3_rpt"/>
</dbReference>
<feature type="compositionally biased region" description="Pro residues" evidence="11">
    <location>
        <begin position="200"/>
        <end position="222"/>
    </location>
</feature>
<evidence type="ECO:0000313" key="14">
    <source>
        <dbReference type="EMBL" id="MBM0108689.1"/>
    </source>
</evidence>
<dbReference type="EMBL" id="JAEVLS010000009">
    <property type="protein sequence ID" value="MBM0108689.1"/>
    <property type="molecule type" value="Genomic_DNA"/>
</dbReference>
<keyword evidence="3" id="KW-1134">Transmembrane beta strand</keyword>
<protein>
    <submittedName>
        <fullName evidence="14">OmpA family protein</fullName>
    </submittedName>
</protein>
<dbReference type="InterPro" id="IPR027385">
    <property type="entry name" value="Beta-barrel_OMP"/>
</dbReference>
<evidence type="ECO:0000256" key="1">
    <source>
        <dbReference type="ARBA" id="ARBA00004571"/>
    </source>
</evidence>
<evidence type="ECO:0000256" key="8">
    <source>
        <dbReference type="ARBA" id="ARBA00023136"/>
    </source>
</evidence>
<dbReference type="PRINTS" id="PR01021">
    <property type="entry name" value="OMPADOMAIN"/>
</dbReference>
<sequence>MKVFHALRARMRPALRWAVPALVIAAPGVAGADDVGHWYLTPQIGGISVDNDRPVQDKDWLYGVAIGKHLSELISLELNLNGSQIGGGPARSDLSLYGGSLDVLTVFNRGSRIEPFLTFGVGALQAERSPGTNATNLMGQVGAGVFWKAWESADGSSSFALRPELKMRVDEDGVPDNNRDYLGLLGFQFSFGSPAAKPVQTPPPAPEPPPAPPPPPPPPPPGDQDKDGVLDNIDKCPDTPAGVAVDAYGCTRKGSITLEGVTFEYNSARLKPESRTALDAVATDLRKYPRLQIELQGHTDDKGSDAYNLKLSQQRADAVRTYLLDQGVPAGQLTAKGYGETQPIEDNTTEAGRALNRRVVMYVLDNPSDVQVEGAGKVEGR</sequence>
<dbReference type="PANTHER" id="PTHR30329">
    <property type="entry name" value="STATOR ELEMENT OF FLAGELLAR MOTOR COMPLEX"/>
    <property type="match status" value="1"/>
</dbReference>
<dbReference type="InterPro" id="IPR006665">
    <property type="entry name" value="OmpA-like"/>
</dbReference>
<keyword evidence="2" id="KW-0813">Transport</keyword>
<dbReference type="SUPFAM" id="SSF56925">
    <property type="entry name" value="OMPA-like"/>
    <property type="match status" value="1"/>
</dbReference>
<evidence type="ECO:0000256" key="11">
    <source>
        <dbReference type="SAM" id="MobiDB-lite"/>
    </source>
</evidence>
<feature type="compositionally biased region" description="Basic and acidic residues" evidence="11">
    <location>
        <begin position="223"/>
        <end position="237"/>
    </location>
</feature>
<dbReference type="PRINTS" id="PR01023">
    <property type="entry name" value="NAFLGMOTY"/>
</dbReference>
<evidence type="ECO:0000256" key="9">
    <source>
        <dbReference type="ARBA" id="ARBA00023237"/>
    </source>
</evidence>
<evidence type="ECO:0000256" key="2">
    <source>
        <dbReference type="ARBA" id="ARBA00022448"/>
    </source>
</evidence>
<name>A0ABS1X633_9GAMM</name>
<dbReference type="InterPro" id="IPR006664">
    <property type="entry name" value="OMP_bac"/>
</dbReference>
<evidence type="ECO:0000313" key="15">
    <source>
        <dbReference type="Proteomes" id="UP000661077"/>
    </source>
</evidence>
<dbReference type="Gene3D" id="3.30.1330.60">
    <property type="entry name" value="OmpA-like domain"/>
    <property type="match status" value="1"/>
</dbReference>
<dbReference type="CDD" id="cd07185">
    <property type="entry name" value="OmpA_C-like"/>
    <property type="match status" value="1"/>
</dbReference>
<reference evidence="14 15" key="1">
    <citation type="journal article" date="2021" name="Int. J. Syst. Evol. Microbiol.">
        <title>Steroidobacter gossypii sp. nov., isolated from soil of cotton cropping field.</title>
        <authorList>
            <person name="Huang R."/>
            <person name="Yang S."/>
            <person name="Zhen C."/>
            <person name="Liu W."/>
        </authorList>
    </citation>
    <scope>NUCLEOTIDE SEQUENCE [LARGE SCALE GENOMIC DNA]</scope>
    <source>
        <strain evidence="14 15">S1-65</strain>
    </source>
</reference>
<feature type="domain" description="OmpA-like" evidence="13">
    <location>
        <begin position="250"/>
        <end position="367"/>
    </location>
</feature>
<feature type="signal peptide" evidence="12">
    <location>
        <begin position="1"/>
        <end position="32"/>
    </location>
</feature>
<evidence type="ECO:0000259" key="13">
    <source>
        <dbReference type="PROSITE" id="PS51123"/>
    </source>
</evidence>
<dbReference type="InterPro" id="IPR006690">
    <property type="entry name" value="OMPA-like_CS"/>
</dbReference>
<evidence type="ECO:0000256" key="10">
    <source>
        <dbReference type="PROSITE-ProRule" id="PRU00473"/>
    </source>
</evidence>
<dbReference type="Pfam" id="PF13505">
    <property type="entry name" value="OMP_b-brl"/>
    <property type="match status" value="1"/>
</dbReference>
<dbReference type="PROSITE" id="PS01068">
    <property type="entry name" value="OMPA_1"/>
    <property type="match status" value="1"/>
</dbReference>
<dbReference type="InterPro" id="IPR036737">
    <property type="entry name" value="OmpA-like_sf"/>
</dbReference>
<evidence type="ECO:0000256" key="3">
    <source>
        <dbReference type="ARBA" id="ARBA00022452"/>
    </source>
</evidence>
<feature type="region of interest" description="Disordered" evidence="11">
    <location>
        <begin position="193"/>
        <end position="237"/>
    </location>
</feature>
<dbReference type="InterPro" id="IPR050330">
    <property type="entry name" value="Bact_OuterMem_StrucFunc"/>
</dbReference>
<evidence type="ECO:0000256" key="7">
    <source>
        <dbReference type="ARBA" id="ARBA00023114"/>
    </source>
</evidence>
<dbReference type="SUPFAM" id="SSF103088">
    <property type="entry name" value="OmpA-like"/>
    <property type="match status" value="1"/>
</dbReference>
<evidence type="ECO:0000256" key="6">
    <source>
        <dbReference type="ARBA" id="ARBA00023065"/>
    </source>
</evidence>
<dbReference type="Gene3D" id="2.40.160.20">
    <property type="match status" value="1"/>
</dbReference>
<evidence type="ECO:0000256" key="5">
    <source>
        <dbReference type="ARBA" id="ARBA00022729"/>
    </source>
</evidence>
<dbReference type="Pfam" id="PF00691">
    <property type="entry name" value="OmpA"/>
    <property type="match status" value="1"/>
</dbReference>
<dbReference type="InterPro" id="IPR011250">
    <property type="entry name" value="OMP/PagP_B-barrel"/>
</dbReference>
<evidence type="ECO:0000256" key="12">
    <source>
        <dbReference type="SAM" id="SignalP"/>
    </source>
</evidence>
<keyword evidence="5 12" id="KW-0732">Signal</keyword>
<keyword evidence="6" id="KW-0406">Ion transport</keyword>
<keyword evidence="15" id="KW-1185">Reference proteome</keyword>
<evidence type="ECO:0000256" key="4">
    <source>
        <dbReference type="ARBA" id="ARBA00022692"/>
    </source>
</evidence>
<feature type="chain" id="PRO_5047289685" evidence="12">
    <location>
        <begin position="33"/>
        <end position="381"/>
    </location>
</feature>
<accession>A0ABS1X633</accession>
<dbReference type="PANTHER" id="PTHR30329:SF21">
    <property type="entry name" value="LIPOPROTEIN YIAD-RELATED"/>
    <property type="match status" value="1"/>
</dbReference>
<dbReference type="Proteomes" id="UP000661077">
    <property type="component" value="Unassembled WGS sequence"/>
</dbReference>